<evidence type="ECO:0000313" key="2">
    <source>
        <dbReference type="Proteomes" id="UP000067399"/>
    </source>
</evidence>
<dbReference type="STRING" id="1303921.BSEPE_0550"/>
<gene>
    <name evidence="1" type="ORF">BSEPE_0550</name>
</gene>
<sequence>MVIDMRFTVILVSLIFPILSGISFAQEKIISKTNTFYTSNDLQIYKNILHKFEVIGEKHTYDKSYNYSNHQWTIGFLSGIFKKYPKIRKEILNKSTSKFVQGAFLISLYRANIPNEAEKYAASNLSEKWSNYYKTRILSLEEVIPRDTPSENDLLLGAFAATGTKQYIYNMLYYFEKENIEKITDAIKVGLLIEKFGPEMTPKKGYKTKITSAFVKKYNAKNDIKSYLHLMTMGVAIWSIRSNMKKDDNLKKLFEDFLSKNKILKPILKSEINYLSNYIVDFIGYNATKSNILKKSLDRYESLETQINFNKI</sequence>
<protein>
    <submittedName>
        <fullName evidence="1">Uncharacterized protein</fullName>
    </submittedName>
</protein>
<name>A0A0P0UQS8_9GAMM</name>
<proteinExistence type="predicted"/>
<dbReference type="AlphaFoldDB" id="A0A0P0UQS8"/>
<keyword evidence="2" id="KW-1185">Reference proteome</keyword>
<dbReference type="EMBL" id="AP013042">
    <property type="protein sequence ID" value="BAS67557.1"/>
    <property type="molecule type" value="Genomic_DNA"/>
</dbReference>
<reference evidence="1 2" key="1">
    <citation type="journal article" date="2000" name="Mar. Ecol. Prog. Ser.">
        <title>Phylogenetic characterization of endosymbionts in three hydrothermal vent mussels: influence on host distributions.</title>
        <authorList>
            <person name="Fujiwara Y."/>
            <person name="Takai K."/>
            <person name="Uematsu K."/>
            <person name="Tsuchida S."/>
            <person name="Hunt J.C."/>
            <person name="Hashimoto J."/>
        </authorList>
    </citation>
    <scope>NUCLEOTIDE SEQUENCE [LARGE SCALE GENOMIC DNA]</scope>
    <source>
        <strain evidence="1 2">Myojin Knoll</strain>
    </source>
</reference>
<accession>A0A0P0UQS8</accession>
<evidence type="ECO:0000313" key="1">
    <source>
        <dbReference type="EMBL" id="BAS67557.1"/>
    </source>
</evidence>
<dbReference type="Proteomes" id="UP000067399">
    <property type="component" value="Chromosome"/>
</dbReference>
<dbReference type="KEGG" id="ebh:BSEPE_0550"/>
<reference evidence="1 2" key="2">
    <citation type="journal article" date="2016" name="ISME J.">
        <title>Heterogeneous composition of key metabolic gene clusters in a vent mussel symbiont population.</title>
        <authorList>
            <person name="Ikuta T."/>
            <person name="Takaki Y."/>
            <person name="Nagai Y."/>
            <person name="Shimamura S."/>
            <person name="Tsuda M."/>
            <person name="Kawagucci S."/>
            <person name="Aoki Y."/>
            <person name="Inoue K."/>
            <person name="Teruya M."/>
            <person name="Satou K."/>
            <person name="Teruya K."/>
            <person name="Shimoji M."/>
            <person name="Tamotsu H."/>
            <person name="Hirano T."/>
            <person name="Maruyama T."/>
            <person name="Yoshida T."/>
        </authorList>
    </citation>
    <scope>NUCLEOTIDE SEQUENCE [LARGE SCALE GENOMIC DNA]</scope>
    <source>
        <strain evidence="1 2">Myojin Knoll</strain>
    </source>
</reference>
<organism evidence="1 2">
    <name type="scientific">endosymbiont of Bathymodiolus septemdierum str. Myojin knoll</name>
    <dbReference type="NCBI Taxonomy" id="1303921"/>
    <lineage>
        <taxon>Bacteria</taxon>
        <taxon>Pseudomonadati</taxon>
        <taxon>Pseudomonadota</taxon>
        <taxon>Gammaproteobacteria</taxon>
        <taxon>sulfur-oxidizing symbionts</taxon>
    </lineage>
</organism>